<protein>
    <submittedName>
        <fullName evidence="2">Uncharacterized protein</fullName>
    </submittedName>
</protein>
<gene>
    <name evidence="2" type="ORF">GWK47_022399</name>
</gene>
<evidence type="ECO:0000313" key="2">
    <source>
        <dbReference type="EMBL" id="KAG0710631.1"/>
    </source>
</evidence>
<keyword evidence="3" id="KW-1185">Reference proteome</keyword>
<feature type="region of interest" description="Disordered" evidence="1">
    <location>
        <begin position="1"/>
        <end position="21"/>
    </location>
</feature>
<sequence length="126" mass="14675">MFLHQGQWESGRGGRDRHPKDSVEQVYQEYLQVFQQSCQHHTKSHHCTRKAPVRRMTACCQEGCVSWRVSVVYPNVNNTTAEHADTWREARTLTRCDRRRSDRRTTLSIYGGDQALVRDSDISPDL</sequence>
<reference evidence="2" key="1">
    <citation type="submission" date="2020-07" db="EMBL/GenBank/DDBJ databases">
        <title>The High-quality genome of the commercially important snow crab, Chionoecetes opilio.</title>
        <authorList>
            <person name="Jeong J.-H."/>
            <person name="Ryu S."/>
        </authorList>
    </citation>
    <scope>NUCLEOTIDE SEQUENCE</scope>
    <source>
        <strain evidence="2">MADBK_172401_WGS</strain>
        <tissue evidence="2">Digestive gland</tissue>
    </source>
</reference>
<dbReference type="EMBL" id="JACEEZ010024003">
    <property type="protein sequence ID" value="KAG0710631.1"/>
    <property type="molecule type" value="Genomic_DNA"/>
</dbReference>
<feature type="compositionally biased region" description="Basic and acidic residues" evidence="1">
    <location>
        <begin position="12"/>
        <end position="21"/>
    </location>
</feature>
<organism evidence="2 3">
    <name type="scientific">Chionoecetes opilio</name>
    <name type="common">Atlantic snow crab</name>
    <name type="synonym">Cancer opilio</name>
    <dbReference type="NCBI Taxonomy" id="41210"/>
    <lineage>
        <taxon>Eukaryota</taxon>
        <taxon>Metazoa</taxon>
        <taxon>Ecdysozoa</taxon>
        <taxon>Arthropoda</taxon>
        <taxon>Crustacea</taxon>
        <taxon>Multicrustacea</taxon>
        <taxon>Malacostraca</taxon>
        <taxon>Eumalacostraca</taxon>
        <taxon>Eucarida</taxon>
        <taxon>Decapoda</taxon>
        <taxon>Pleocyemata</taxon>
        <taxon>Brachyura</taxon>
        <taxon>Eubrachyura</taxon>
        <taxon>Majoidea</taxon>
        <taxon>Majidae</taxon>
        <taxon>Chionoecetes</taxon>
    </lineage>
</organism>
<proteinExistence type="predicted"/>
<evidence type="ECO:0000256" key="1">
    <source>
        <dbReference type="SAM" id="MobiDB-lite"/>
    </source>
</evidence>
<dbReference type="Proteomes" id="UP000770661">
    <property type="component" value="Unassembled WGS sequence"/>
</dbReference>
<accession>A0A8J4XMW8</accession>
<name>A0A8J4XMW8_CHIOP</name>
<comment type="caution">
    <text evidence="2">The sequence shown here is derived from an EMBL/GenBank/DDBJ whole genome shotgun (WGS) entry which is preliminary data.</text>
</comment>
<evidence type="ECO:0000313" key="3">
    <source>
        <dbReference type="Proteomes" id="UP000770661"/>
    </source>
</evidence>
<dbReference type="AlphaFoldDB" id="A0A8J4XMW8"/>